<dbReference type="InterPro" id="IPR004493">
    <property type="entry name" value="Leu-tRNA-synth_Ia_arc/euk"/>
</dbReference>
<dbReference type="GO" id="GO:0006429">
    <property type="term" value="P:leucyl-tRNA aminoacylation"/>
    <property type="evidence" value="ECO:0007669"/>
    <property type="project" value="InterPro"/>
</dbReference>
<protein>
    <recommendedName>
        <fullName evidence="4">Methionyl/Leucyl tRNA synthetase domain-containing protein</fullName>
    </recommendedName>
</protein>
<dbReference type="InterPro" id="IPR014729">
    <property type="entry name" value="Rossmann-like_a/b/a_fold"/>
</dbReference>
<evidence type="ECO:0008006" key="4">
    <source>
        <dbReference type="Google" id="ProtNLM"/>
    </source>
</evidence>
<sequence length="97" mass="11237">MPVFGEKLKMLRKEFLYWCTIDMRASGKDPIQDHLTFLLFNHVPIWPNKPELWPESIRANGHLLLNSGKMCKSTGNFLTLIEGIEKFSTDEMRLSLA</sequence>
<evidence type="ECO:0000313" key="2">
    <source>
        <dbReference type="EMBL" id="KHJ86148.1"/>
    </source>
</evidence>
<dbReference type="Gene3D" id="3.40.50.620">
    <property type="entry name" value="HUPs"/>
    <property type="match status" value="1"/>
</dbReference>
<dbReference type="PANTHER" id="PTHR45794">
    <property type="entry name" value="LEUCYL-TRNA SYNTHETASE"/>
    <property type="match status" value="1"/>
</dbReference>
<dbReference type="Proteomes" id="UP000053660">
    <property type="component" value="Unassembled WGS sequence"/>
</dbReference>
<keyword evidence="3" id="KW-1185">Reference proteome</keyword>
<feature type="non-terminal residue" evidence="2">
    <location>
        <position position="97"/>
    </location>
</feature>
<name>A0A0B1SLI6_OESDE</name>
<accession>A0A0B1SLI6</accession>
<dbReference type="AlphaFoldDB" id="A0A0B1SLI6"/>
<evidence type="ECO:0000313" key="3">
    <source>
        <dbReference type="Proteomes" id="UP000053660"/>
    </source>
</evidence>
<organism evidence="2 3">
    <name type="scientific">Oesophagostomum dentatum</name>
    <name type="common">Nodular worm</name>
    <dbReference type="NCBI Taxonomy" id="61180"/>
    <lineage>
        <taxon>Eukaryota</taxon>
        <taxon>Metazoa</taxon>
        <taxon>Ecdysozoa</taxon>
        <taxon>Nematoda</taxon>
        <taxon>Chromadorea</taxon>
        <taxon>Rhabditida</taxon>
        <taxon>Rhabditina</taxon>
        <taxon>Rhabditomorpha</taxon>
        <taxon>Strongyloidea</taxon>
        <taxon>Strongylidae</taxon>
        <taxon>Oesophagostomum</taxon>
    </lineage>
</organism>
<proteinExistence type="inferred from homology"/>
<dbReference type="GO" id="GO:0004823">
    <property type="term" value="F:leucine-tRNA ligase activity"/>
    <property type="evidence" value="ECO:0007669"/>
    <property type="project" value="InterPro"/>
</dbReference>
<evidence type="ECO:0000256" key="1">
    <source>
        <dbReference type="ARBA" id="ARBA00005594"/>
    </source>
</evidence>
<dbReference type="GO" id="GO:0005524">
    <property type="term" value="F:ATP binding"/>
    <property type="evidence" value="ECO:0007669"/>
    <property type="project" value="InterPro"/>
</dbReference>
<dbReference type="SUPFAM" id="SSF52374">
    <property type="entry name" value="Nucleotidylyl transferase"/>
    <property type="match status" value="1"/>
</dbReference>
<dbReference type="OrthoDB" id="10249672at2759"/>
<dbReference type="EMBL" id="KN561386">
    <property type="protein sequence ID" value="KHJ86148.1"/>
    <property type="molecule type" value="Genomic_DNA"/>
</dbReference>
<comment type="similarity">
    <text evidence="1">Belongs to the class-I aminoacyl-tRNA synthetase family.</text>
</comment>
<gene>
    <name evidence="2" type="ORF">OESDEN_14110</name>
</gene>
<reference evidence="2 3" key="1">
    <citation type="submission" date="2014-03" db="EMBL/GenBank/DDBJ databases">
        <title>Draft genome of the hookworm Oesophagostomum dentatum.</title>
        <authorList>
            <person name="Mitreva M."/>
        </authorList>
    </citation>
    <scope>NUCLEOTIDE SEQUENCE [LARGE SCALE GENOMIC DNA]</scope>
    <source>
        <strain evidence="2 3">OD-Hann</strain>
    </source>
</reference>
<dbReference type="PANTHER" id="PTHR45794:SF1">
    <property type="entry name" value="LEUCINE--TRNA LIGASE, CYTOPLASMIC"/>
    <property type="match status" value="1"/>
</dbReference>